<evidence type="ECO:0000256" key="5">
    <source>
        <dbReference type="PROSITE-ProRule" id="PRU01240"/>
    </source>
</evidence>
<gene>
    <name evidence="9" type="ORF">SAMN05444008_102349</name>
</gene>
<keyword evidence="10" id="KW-1185">Reference proteome</keyword>
<name>A0A1M4VR81_9BACT</name>
<organism evidence="9 10">
    <name type="scientific">Cnuella takakiae</name>
    <dbReference type="NCBI Taxonomy" id="1302690"/>
    <lineage>
        <taxon>Bacteria</taxon>
        <taxon>Pseudomonadati</taxon>
        <taxon>Bacteroidota</taxon>
        <taxon>Chitinophagia</taxon>
        <taxon>Chitinophagales</taxon>
        <taxon>Chitinophagaceae</taxon>
        <taxon>Cnuella</taxon>
    </lineage>
</organism>
<dbReference type="PROSITE" id="PS00137">
    <property type="entry name" value="SUBTILASE_HIS"/>
    <property type="match status" value="1"/>
</dbReference>
<evidence type="ECO:0000256" key="4">
    <source>
        <dbReference type="ARBA" id="ARBA00022825"/>
    </source>
</evidence>
<evidence type="ECO:0000313" key="9">
    <source>
        <dbReference type="EMBL" id="SHE71370.1"/>
    </source>
</evidence>
<dbReference type="InterPro" id="IPR022398">
    <property type="entry name" value="Peptidase_S8_His-AS"/>
</dbReference>
<sequence length="558" mass="60578">MNHTMKHLAVAALLAGTTLSAGAQTATRESVPKGWHTRDLQTDGLYGISVDKAYDFLKNKKSTPVIVAVIDSGIDTAHEDLRPVLWRNAKEIPGNGKDDDGNGYVDDIYGWNFLGGKDGRNVGKDSDEASRVYHKYKDRFEKLTDSASLSSIDRFHYASWKRAKEQVAGGEPTDAMQMMMLRRTFQMVSKGDSLLQKGIGKATYTGKELDEYKPDSEELRRSRQAFLYFFTANNLMEMSNKELLEEFKAEIDKEEAKAEAGTKAPKAYRAEIVKDNYEDINDRYYGNADVMASDSRHGTHVSGIIGAVRNNGKGMDGVADNVKIMMVRAVPDGDEHDKDVALAIRYAVDNGAKVINMSFGKGYSPEKNWVDDAVKYAASKGVLLVHAAGNDGENLDKEFNYPSSMLLDSSYAPNWITVGASGDPKGGGLVAYFSNFGKKEVDLFAPGVAIYATLPGGNKYGNLQGTSMASPVVAGVAALVKSYYPSLTPQQIKYVLENSVTKPAIEGKNPETQQAAPLSELSVTGGVINAYEAVRLADQVSSGKVSVPGNTANGKKAF</sequence>
<evidence type="ECO:0000256" key="6">
    <source>
        <dbReference type="RuleBase" id="RU003355"/>
    </source>
</evidence>
<proteinExistence type="inferred from homology"/>
<feature type="active site" description="Charge relay system" evidence="5">
    <location>
        <position position="71"/>
    </location>
</feature>
<evidence type="ECO:0000256" key="3">
    <source>
        <dbReference type="ARBA" id="ARBA00022801"/>
    </source>
</evidence>
<comment type="similarity">
    <text evidence="1 5 6">Belongs to the peptidase S8 family.</text>
</comment>
<accession>A0A1M4VR81</accession>
<dbReference type="OrthoDB" id="9798386at2"/>
<keyword evidence="2 5" id="KW-0645">Protease</keyword>
<keyword evidence="3 5" id="KW-0378">Hydrolase</keyword>
<evidence type="ECO:0000256" key="2">
    <source>
        <dbReference type="ARBA" id="ARBA00022670"/>
    </source>
</evidence>
<keyword evidence="4 5" id="KW-0720">Serine protease</keyword>
<dbReference type="PROSITE" id="PS51892">
    <property type="entry name" value="SUBTILASE"/>
    <property type="match status" value="1"/>
</dbReference>
<evidence type="ECO:0000313" key="10">
    <source>
        <dbReference type="Proteomes" id="UP000184368"/>
    </source>
</evidence>
<dbReference type="InterPro" id="IPR036852">
    <property type="entry name" value="Peptidase_S8/S53_dom_sf"/>
</dbReference>
<dbReference type="PROSITE" id="PS00136">
    <property type="entry name" value="SUBTILASE_ASP"/>
    <property type="match status" value="1"/>
</dbReference>
<dbReference type="InterPro" id="IPR015500">
    <property type="entry name" value="Peptidase_S8_subtilisin-rel"/>
</dbReference>
<evidence type="ECO:0000259" key="8">
    <source>
        <dbReference type="Pfam" id="PF00082"/>
    </source>
</evidence>
<dbReference type="EMBL" id="FQUO01000002">
    <property type="protein sequence ID" value="SHE71370.1"/>
    <property type="molecule type" value="Genomic_DNA"/>
</dbReference>
<dbReference type="PANTHER" id="PTHR43399">
    <property type="entry name" value="SUBTILISIN-RELATED"/>
    <property type="match status" value="1"/>
</dbReference>
<dbReference type="PRINTS" id="PR00723">
    <property type="entry name" value="SUBTILISIN"/>
</dbReference>
<dbReference type="Gene3D" id="3.40.50.200">
    <property type="entry name" value="Peptidase S8/S53 domain"/>
    <property type="match status" value="2"/>
</dbReference>
<dbReference type="Pfam" id="PF00082">
    <property type="entry name" value="Peptidase_S8"/>
    <property type="match status" value="1"/>
</dbReference>
<evidence type="ECO:0000256" key="7">
    <source>
        <dbReference type="SAM" id="SignalP"/>
    </source>
</evidence>
<dbReference type="RefSeq" id="WP_083596352.1">
    <property type="nucleotide sequence ID" value="NZ_FQUO01000002.1"/>
</dbReference>
<dbReference type="InterPro" id="IPR023828">
    <property type="entry name" value="Peptidase_S8_Ser-AS"/>
</dbReference>
<feature type="active site" description="Charge relay system" evidence="5">
    <location>
        <position position="467"/>
    </location>
</feature>
<dbReference type="InterPro" id="IPR034080">
    <property type="entry name" value="Protease_P7-like_dom"/>
</dbReference>
<feature type="chain" id="PRO_5012251390" evidence="7">
    <location>
        <begin position="24"/>
        <end position="558"/>
    </location>
</feature>
<reference evidence="9 10" key="1">
    <citation type="submission" date="2016-11" db="EMBL/GenBank/DDBJ databases">
        <authorList>
            <person name="Jaros S."/>
            <person name="Januszkiewicz K."/>
            <person name="Wedrychowicz H."/>
        </authorList>
    </citation>
    <scope>NUCLEOTIDE SEQUENCE [LARGE SCALE GENOMIC DNA]</scope>
    <source>
        <strain evidence="9 10">DSM 26897</strain>
    </source>
</reference>
<dbReference type="PROSITE" id="PS00138">
    <property type="entry name" value="SUBTILASE_SER"/>
    <property type="match status" value="1"/>
</dbReference>
<feature type="active site" description="Charge relay system" evidence="5">
    <location>
        <position position="297"/>
    </location>
</feature>
<dbReference type="AlphaFoldDB" id="A0A1M4VR81"/>
<dbReference type="InterPro" id="IPR023827">
    <property type="entry name" value="Peptidase_S8_Asp-AS"/>
</dbReference>
<dbReference type="PANTHER" id="PTHR43399:SF4">
    <property type="entry name" value="CELL WALL-ASSOCIATED PROTEASE"/>
    <property type="match status" value="1"/>
</dbReference>
<evidence type="ECO:0000256" key="1">
    <source>
        <dbReference type="ARBA" id="ARBA00011073"/>
    </source>
</evidence>
<dbReference type="GO" id="GO:0006508">
    <property type="term" value="P:proteolysis"/>
    <property type="evidence" value="ECO:0007669"/>
    <property type="project" value="UniProtKB-KW"/>
</dbReference>
<dbReference type="CDD" id="cd07483">
    <property type="entry name" value="Peptidases_S8_Subtilisin_Novo-like"/>
    <property type="match status" value="1"/>
</dbReference>
<keyword evidence="7" id="KW-0732">Signal</keyword>
<feature type="domain" description="Peptidase S8/S53" evidence="8">
    <location>
        <begin position="65"/>
        <end position="503"/>
    </location>
</feature>
<dbReference type="InterPro" id="IPR000209">
    <property type="entry name" value="Peptidase_S8/S53_dom"/>
</dbReference>
<dbReference type="Proteomes" id="UP000184368">
    <property type="component" value="Unassembled WGS sequence"/>
</dbReference>
<protein>
    <submittedName>
        <fullName evidence="9">Subtilase family protein</fullName>
    </submittedName>
</protein>
<dbReference type="InterPro" id="IPR051048">
    <property type="entry name" value="Peptidase_S8/S53_subtilisin"/>
</dbReference>
<dbReference type="SUPFAM" id="SSF52743">
    <property type="entry name" value="Subtilisin-like"/>
    <property type="match status" value="1"/>
</dbReference>
<dbReference type="GO" id="GO:0004252">
    <property type="term" value="F:serine-type endopeptidase activity"/>
    <property type="evidence" value="ECO:0007669"/>
    <property type="project" value="UniProtKB-UniRule"/>
</dbReference>
<feature type="signal peptide" evidence="7">
    <location>
        <begin position="1"/>
        <end position="23"/>
    </location>
</feature>
<dbReference type="STRING" id="1302690.BUE76_11975"/>